<organism evidence="1 2">
    <name type="scientific">Pistacia integerrima</name>
    <dbReference type="NCBI Taxonomy" id="434235"/>
    <lineage>
        <taxon>Eukaryota</taxon>
        <taxon>Viridiplantae</taxon>
        <taxon>Streptophyta</taxon>
        <taxon>Embryophyta</taxon>
        <taxon>Tracheophyta</taxon>
        <taxon>Spermatophyta</taxon>
        <taxon>Magnoliopsida</taxon>
        <taxon>eudicotyledons</taxon>
        <taxon>Gunneridae</taxon>
        <taxon>Pentapetalae</taxon>
        <taxon>rosids</taxon>
        <taxon>malvids</taxon>
        <taxon>Sapindales</taxon>
        <taxon>Anacardiaceae</taxon>
        <taxon>Pistacia</taxon>
    </lineage>
</organism>
<proteinExistence type="predicted"/>
<comment type="caution">
    <text evidence="1">The sequence shown here is derived from an EMBL/GenBank/DDBJ whole genome shotgun (WGS) entry which is preliminary data.</text>
</comment>
<dbReference type="EMBL" id="CM047738">
    <property type="protein sequence ID" value="KAJ0045715.1"/>
    <property type="molecule type" value="Genomic_DNA"/>
</dbReference>
<reference evidence="2" key="1">
    <citation type="journal article" date="2023" name="G3 (Bethesda)">
        <title>Genome assembly and association tests identify interacting loci associated with vigor, precocity, and sex in interspecific pistachio rootstocks.</title>
        <authorList>
            <person name="Palmer W."/>
            <person name="Jacygrad E."/>
            <person name="Sagayaradj S."/>
            <person name="Cavanaugh K."/>
            <person name="Han R."/>
            <person name="Bertier L."/>
            <person name="Beede B."/>
            <person name="Kafkas S."/>
            <person name="Golino D."/>
            <person name="Preece J."/>
            <person name="Michelmore R."/>
        </authorList>
    </citation>
    <scope>NUCLEOTIDE SEQUENCE [LARGE SCALE GENOMIC DNA]</scope>
</reference>
<sequence length="207" mass="23541">MGRFLISSSLKKMRRDHILKNPICVVFITVSICCLFVLIFSMLRLPEISLGRPYSNMINRDVLRDDELGKFVEMMVGMLPEDLAFTVFVPSEKAFERDLRLRVNHDLEGDKINNTYAILSRILGFSAIPRTLSTLTVPFGEEISYDSLSGFTLYISKVSDAMLVVNRVKSERVDLKKGKIVVHIMDGVIMDADFEQSVLPDNNEEDE</sequence>
<name>A0ACC0Z6S3_9ROSI</name>
<evidence type="ECO:0000313" key="2">
    <source>
        <dbReference type="Proteomes" id="UP001163603"/>
    </source>
</evidence>
<protein>
    <submittedName>
        <fullName evidence="1">Uncharacterized protein</fullName>
    </submittedName>
</protein>
<keyword evidence="2" id="KW-1185">Reference proteome</keyword>
<dbReference type="Proteomes" id="UP001163603">
    <property type="component" value="Chromosome 3"/>
</dbReference>
<accession>A0ACC0Z6S3</accession>
<gene>
    <name evidence="1" type="ORF">Pint_06445</name>
</gene>
<evidence type="ECO:0000313" key="1">
    <source>
        <dbReference type="EMBL" id="KAJ0045715.1"/>
    </source>
</evidence>